<evidence type="ECO:0000256" key="1">
    <source>
        <dbReference type="SAM" id="MobiDB-lite"/>
    </source>
</evidence>
<sequence>MDEFERAAAAFPDLDDTFSPGAPSSAPIGGTNFSALSDDDELDFGAPAAAPVQNTGGGGELEAFGRAASAFPALEADEGINAPSLEFEAQPLFHVTPQAPLSL</sequence>
<name>A0A0K6GGX2_9AGAM</name>
<evidence type="ECO:0000313" key="2">
    <source>
        <dbReference type="EMBL" id="CUA77857.1"/>
    </source>
</evidence>
<gene>
    <name evidence="2" type="ORF">RSOLAG22IIIB_06830</name>
</gene>
<protein>
    <recommendedName>
        <fullName evidence="4">Clathrin light chain</fullName>
    </recommendedName>
</protein>
<evidence type="ECO:0000313" key="3">
    <source>
        <dbReference type="Proteomes" id="UP000044841"/>
    </source>
</evidence>
<reference evidence="2 3" key="1">
    <citation type="submission" date="2015-07" db="EMBL/GenBank/DDBJ databases">
        <authorList>
            <person name="Noorani M."/>
        </authorList>
    </citation>
    <scope>NUCLEOTIDE SEQUENCE [LARGE SCALE GENOMIC DNA]</scope>
    <source>
        <strain evidence="2">BBA 69670</strain>
    </source>
</reference>
<dbReference type="Proteomes" id="UP000044841">
    <property type="component" value="Unassembled WGS sequence"/>
</dbReference>
<evidence type="ECO:0008006" key="4">
    <source>
        <dbReference type="Google" id="ProtNLM"/>
    </source>
</evidence>
<keyword evidence="3" id="KW-1185">Reference proteome</keyword>
<proteinExistence type="predicted"/>
<organism evidence="2 3">
    <name type="scientific">Rhizoctonia solani</name>
    <dbReference type="NCBI Taxonomy" id="456999"/>
    <lineage>
        <taxon>Eukaryota</taxon>
        <taxon>Fungi</taxon>
        <taxon>Dikarya</taxon>
        <taxon>Basidiomycota</taxon>
        <taxon>Agaricomycotina</taxon>
        <taxon>Agaricomycetes</taxon>
        <taxon>Cantharellales</taxon>
        <taxon>Ceratobasidiaceae</taxon>
        <taxon>Rhizoctonia</taxon>
    </lineage>
</organism>
<feature type="region of interest" description="Disordered" evidence="1">
    <location>
        <begin position="1"/>
        <end position="31"/>
    </location>
</feature>
<accession>A0A0K6GGX2</accession>
<dbReference type="EMBL" id="CYGV01001900">
    <property type="protein sequence ID" value="CUA77857.1"/>
    <property type="molecule type" value="Genomic_DNA"/>
</dbReference>
<dbReference type="AlphaFoldDB" id="A0A0K6GGX2"/>